<feature type="domain" description="YrdC-like" evidence="13">
    <location>
        <begin position="4"/>
        <end position="64"/>
    </location>
</feature>
<comment type="similarity">
    <text evidence="2">Belongs to the SUA5 family.</text>
</comment>
<dbReference type="GO" id="GO:0061710">
    <property type="term" value="F:L-threonylcarbamoyladenylate synthase"/>
    <property type="evidence" value="ECO:0007669"/>
    <property type="project" value="UniProtKB-EC"/>
</dbReference>
<dbReference type="PANTHER" id="PTHR17490:SF16">
    <property type="entry name" value="THREONYLCARBAMOYL-AMP SYNTHASE"/>
    <property type="match status" value="1"/>
</dbReference>
<evidence type="ECO:0000256" key="1">
    <source>
        <dbReference type="ARBA" id="ARBA00004496"/>
    </source>
</evidence>
<dbReference type="InterPro" id="IPR017945">
    <property type="entry name" value="DHBP_synth_RibB-like_a/b_dom"/>
</dbReference>
<evidence type="ECO:0000256" key="4">
    <source>
        <dbReference type="ARBA" id="ARBA00022490"/>
    </source>
</evidence>
<comment type="subcellular location">
    <subcellularLocation>
        <location evidence="1">Cytoplasm</location>
    </subcellularLocation>
</comment>
<keyword evidence="6" id="KW-0819">tRNA processing</keyword>
<comment type="catalytic activity">
    <reaction evidence="11">
        <text>L-threonine + hydrogencarbonate + ATP = L-threonylcarbamoyladenylate + diphosphate + H2O</text>
        <dbReference type="Rhea" id="RHEA:36407"/>
        <dbReference type="ChEBI" id="CHEBI:15377"/>
        <dbReference type="ChEBI" id="CHEBI:17544"/>
        <dbReference type="ChEBI" id="CHEBI:30616"/>
        <dbReference type="ChEBI" id="CHEBI:33019"/>
        <dbReference type="ChEBI" id="CHEBI:57926"/>
        <dbReference type="ChEBI" id="CHEBI:73682"/>
        <dbReference type="EC" id="2.7.7.87"/>
    </reaction>
</comment>
<dbReference type="Gene3D" id="3.90.870.10">
    <property type="entry name" value="DHBP synthase"/>
    <property type="match status" value="1"/>
</dbReference>
<evidence type="ECO:0000256" key="8">
    <source>
        <dbReference type="ARBA" id="ARBA00022741"/>
    </source>
</evidence>
<evidence type="ECO:0000256" key="2">
    <source>
        <dbReference type="ARBA" id="ARBA00007663"/>
    </source>
</evidence>
<feature type="region of interest" description="Disordered" evidence="12">
    <location>
        <begin position="69"/>
        <end position="89"/>
    </location>
</feature>
<evidence type="ECO:0000256" key="10">
    <source>
        <dbReference type="ARBA" id="ARBA00029774"/>
    </source>
</evidence>
<keyword evidence="5" id="KW-0808">Transferase</keyword>
<evidence type="ECO:0000259" key="13">
    <source>
        <dbReference type="Pfam" id="PF01300"/>
    </source>
</evidence>
<dbReference type="SUPFAM" id="SSF55821">
    <property type="entry name" value="YrdC/RibB"/>
    <property type="match status" value="1"/>
</dbReference>
<keyword evidence="7" id="KW-0548">Nucleotidyltransferase</keyword>
<dbReference type="AlphaFoldDB" id="K1SMX7"/>
<accession>K1SMX7</accession>
<protein>
    <recommendedName>
        <fullName evidence="10">L-threonylcarbamoyladenylate synthase</fullName>
        <ecNumber evidence="3">2.7.7.87</ecNumber>
    </recommendedName>
    <alternativeName>
        <fullName evidence="10">L-threonylcarbamoyladenylate synthase</fullName>
    </alternativeName>
</protein>
<dbReference type="EMBL" id="AJWZ01008044">
    <property type="protein sequence ID" value="EKC55225.1"/>
    <property type="molecule type" value="Genomic_DNA"/>
</dbReference>
<evidence type="ECO:0000256" key="12">
    <source>
        <dbReference type="SAM" id="MobiDB-lite"/>
    </source>
</evidence>
<dbReference type="Pfam" id="PF01300">
    <property type="entry name" value="Sua5_yciO_yrdC"/>
    <property type="match status" value="1"/>
</dbReference>
<evidence type="ECO:0000256" key="11">
    <source>
        <dbReference type="ARBA" id="ARBA00048366"/>
    </source>
</evidence>
<evidence type="ECO:0000256" key="6">
    <source>
        <dbReference type="ARBA" id="ARBA00022694"/>
    </source>
</evidence>
<dbReference type="EC" id="2.7.7.87" evidence="3"/>
<reference evidence="14" key="1">
    <citation type="journal article" date="2013" name="Environ. Microbiol.">
        <title>Microbiota from the distal guts of lean and obese adolescents exhibit partial functional redundancy besides clear differences in community structure.</title>
        <authorList>
            <person name="Ferrer M."/>
            <person name="Ruiz A."/>
            <person name="Lanza F."/>
            <person name="Haange S.B."/>
            <person name="Oberbach A."/>
            <person name="Till H."/>
            <person name="Bargiela R."/>
            <person name="Campoy C."/>
            <person name="Segura M.T."/>
            <person name="Richter M."/>
            <person name="von Bergen M."/>
            <person name="Seifert J."/>
            <person name="Suarez A."/>
        </authorList>
    </citation>
    <scope>NUCLEOTIDE SEQUENCE</scope>
</reference>
<gene>
    <name evidence="14" type="ORF">OBE_11669</name>
</gene>
<dbReference type="GO" id="GO:0000049">
    <property type="term" value="F:tRNA binding"/>
    <property type="evidence" value="ECO:0007669"/>
    <property type="project" value="TreeGrafter"/>
</dbReference>
<evidence type="ECO:0000256" key="7">
    <source>
        <dbReference type="ARBA" id="ARBA00022695"/>
    </source>
</evidence>
<name>K1SMX7_9ZZZZ</name>
<dbReference type="GO" id="GO:0005524">
    <property type="term" value="F:ATP binding"/>
    <property type="evidence" value="ECO:0007669"/>
    <property type="project" value="UniProtKB-KW"/>
</dbReference>
<dbReference type="InterPro" id="IPR006070">
    <property type="entry name" value="Sua5-like_dom"/>
</dbReference>
<sequence length="89" mass="9615">SDNRQSHTGVRIPNSAVALRILRATGPLAATSANRSGEESAQTVQEAADALGDAVDLYLTGERLRDMCRPRWSPPTRTSATASRFFGRE</sequence>
<organism evidence="14">
    <name type="scientific">human gut metagenome</name>
    <dbReference type="NCBI Taxonomy" id="408170"/>
    <lineage>
        <taxon>unclassified sequences</taxon>
        <taxon>metagenomes</taxon>
        <taxon>organismal metagenomes</taxon>
    </lineage>
</organism>
<keyword evidence="8" id="KW-0547">Nucleotide-binding</keyword>
<dbReference type="InterPro" id="IPR050156">
    <property type="entry name" value="TC-AMP_synthase_SUA5"/>
</dbReference>
<proteinExistence type="inferred from homology"/>
<comment type="caution">
    <text evidence="14">The sequence shown here is derived from an EMBL/GenBank/DDBJ whole genome shotgun (WGS) entry which is preliminary data.</text>
</comment>
<evidence type="ECO:0000256" key="5">
    <source>
        <dbReference type="ARBA" id="ARBA00022679"/>
    </source>
</evidence>
<evidence type="ECO:0000256" key="3">
    <source>
        <dbReference type="ARBA" id="ARBA00012584"/>
    </source>
</evidence>
<evidence type="ECO:0000313" key="14">
    <source>
        <dbReference type="EMBL" id="EKC55225.1"/>
    </source>
</evidence>
<keyword evidence="9" id="KW-0067">ATP-binding</keyword>
<keyword evidence="4" id="KW-0963">Cytoplasm</keyword>
<dbReference type="GO" id="GO:0003725">
    <property type="term" value="F:double-stranded RNA binding"/>
    <property type="evidence" value="ECO:0007669"/>
    <property type="project" value="InterPro"/>
</dbReference>
<dbReference type="GO" id="GO:0005737">
    <property type="term" value="C:cytoplasm"/>
    <property type="evidence" value="ECO:0007669"/>
    <property type="project" value="UniProtKB-SubCell"/>
</dbReference>
<evidence type="ECO:0000256" key="9">
    <source>
        <dbReference type="ARBA" id="ARBA00022840"/>
    </source>
</evidence>
<feature type="non-terminal residue" evidence="14">
    <location>
        <position position="1"/>
    </location>
</feature>
<dbReference type="PANTHER" id="PTHR17490">
    <property type="entry name" value="SUA5"/>
    <property type="match status" value="1"/>
</dbReference>
<dbReference type="GO" id="GO:0008033">
    <property type="term" value="P:tRNA processing"/>
    <property type="evidence" value="ECO:0007669"/>
    <property type="project" value="UniProtKB-KW"/>
</dbReference>
<dbReference type="GO" id="GO:0006450">
    <property type="term" value="P:regulation of translational fidelity"/>
    <property type="evidence" value="ECO:0007669"/>
    <property type="project" value="TreeGrafter"/>
</dbReference>